<keyword evidence="1" id="KW-0812">Transmembrane</keyword>
<name>A0A1A8X070_PLAMA</name>
<feature type="transmembrane region" description="Helical" evidence="1">
    <location>
        <begin position="138"/>
        <end position="162"/>
    </location>
</feature>
<feature type="chain" id="PRO_5008381217" description="Pv-fam-d protein" evidence="2">
    <location>
        <begin position="23"/>
        <end position="198"/>
    </location>
</feature>
<keyword evidence="1" id="KW-1133">Transmembrane helix</keyword>
<accession>A0A1A8X070</accession>
<dbReference type="Proteomes" id="UP000078597">
    <property type="component" value="Unassembled WGS sequence"/>
</dbReference>
<sequence length="198" mass="23053">MDNKPFLIKSFAFTLLSTSFFSLLDNQNNNNYHLDVNIMRTLYAEKNKNLSLKSRILVTEYDYNIYDNYYNDGNNYNNFEGLHAMAGKNMYKSKNEKSLLKSIVKCFNKCDKTYEESVMKVLSRNDGHGRSKNNSSPLVSILIISAPIMLAFIFIILCSIVIPVEKSTRLGLSFVFFLLSFVYTWKKWRNCYSKRSNN</sequence>
<keyword evidence="1" id="KW-0472">Membrane</keyword>
<evidence type="ECO:0000256" key="2">
    <source>
        <dbReference type="SAM" id="SignalP"/>
    </source>
</evidence>
<feature type="transmembrane region" description="Helical" evidence="1">
    <location>
        <begin position="168"/>
        <end position="185"/>
    </location>
</feature>
<dbReference type="EMBL" id="FLQW01005207">
    <property type="protein sequence ID" value="SBS98634.1"/>
    <property type="molecule type" value="Genomic_DNA"/>
</dbReference>
<keyword evidence="2" id="KW-0732">Signal</keyword>
<organism evidence="3 4">
    <name type="scientific">Plasmodium malariae</name>
    <dbReference type="NCBI Taxonomy" id="5858"/>
    <lineage>
        <taxon>Eukaryota</taxon>
        <taxon>Sar</taxon>
        <taxon>Alveolata</taxon>
        <taxon>Apicomplexa</taxon>
        <taxon>Aconoidasida</taxon>
        <taxon>Haemosporida</taxon>
        <taxon>Plasmodiidae</taxon>
        <taxon>Plasmodium</taxon>
        <taxon>Plasmodium (Plasmodium)</taxon>
    </lineage>
</organism>
<dbReference type="AlphaFoldDB" id="A0A1A8X070"/>
<evidence type="ECO:0008006" key="5">
    <source>
        <dbReference type="Google" id="ProtNLM"/>
    </source>
</evidence>
<protein>
    <recommendedName>
        <fullName evidence="5">Pv-fam-d protein</fullName>
    </recommendedName>
</protein>
<evidence type="ECO:0000313" key="4">
    <source>
        <dbReference type="Proteomes" id="UP000078597"/>
    </source>
</evidence>
<feature type="signal peptide" evidence="2">
    <location>
        <begin position="1"/>
        <end position="22"/>
    </location>
</feature>
<evidence type="ECO:0000313" key="3">
    <source>
        <dbReference type="EMBL" id="SBS98634.1"/>
    </source>
</evidence>
<proteinExistence type="predicted"/>
<evidence type="ECO:0000256" key="1">
    <source>
        <dbReference type="SAM" id="Phobius"/>
    </source>
</evidence>
<gene>
    <name evidence="3" type="ORF">PMALA_064160</name>
</gene>
<reference evidence="4" key="1">
    <citation type="submission" date="2016-05" db="EMBL/GenBank/DDBJ databases">
        <authorList>
            <person name="Naeem Raeece"/>
        </authorList>
    </citation>
    <scope>NUCLEOTIDE SEQUENCE [LARGE SCALE GENOMIC DNA]</scope>
</reference>
<dbReference type="VEuPathDB" id="PlasmoDB:PmUG01_00052200"/>